<evidence type="ECO:0000313" key="2">
    <source>
        <dbReference type="EMBL" id="MBR9728316.1"/>
    </source>
</evidence>
<keyword evidence="1" id="KW-1133">Transmembrane helix</keyword>
<accession>A0ABS5I338</accession>
<protein>
    <submittedName>
        <fullName evidence="2">DNA gyrase subunit B</fullName>
    </submittedName>
</protein>
<name>A0ABS5I338_9GAMM</name>
<keyword evidence="1" id="KW-0472">Membrane</keyword>
<evidence type="ECO:0000313" key="3">
    <source>
        <dbReference type="Proteomes" id="UP000811844"/>
    </source>
</evidence>
<reference evidence="2 3" key="1">
    <citation type="submission" date="2020-02" db="EMBL/GenBank/DDBJ databases">
        <title>Shewanella WXL01 sp. nov., a marine bacterium isolated from green algae in Luhuitou Fringing Reef (Northern South China Sea).</title>
        <authorList>
            <person name="Wang X."/>
        </authorList>
    </citation>
    <scope>NUCLEOTIDE SEQUENCE [LARGE SCALE GENOMIC DNA]</scope>
    <source>
        <strain evidence="2 3">MCCC 1A01895</strain>
    </source>
</reference>
<dbReference type="RefSeq" id="WP_153662927.1">
    <property type="nucleotide sequence ID" value="NZ_JAAIKR010000008.1"/>
</dbReference>
<keyword evidence="1" id="KW-0812">Transmembrane</keyword>
<dbReference type="Proteomes" id="UP000811844">
    <property type="component" value="Unassembled WGS sequence"/>
</dbReference>
<dbReference type="EMBL" id="JAAIKR010000008">
    <property type="protein sequence ID" value="MBR9728316.1"/>
    <property type="molecule type" value="Genomic_DNA"/>
</dbReference>
<comment type="caution">
    <text evidence="2">The sequence shown here is derived from an EMBL/GenBank/DDBJ whole genome shotgun (WGS) entry which is preliminary data.</text>
</comment>
<gene>
    <name evidence="2" type="ORF">G3R48_10060</name>
</gene>
<feature type="transmembrane region" description="Helical" evidence="1">
    <location>
        <begin position="49"/>
        <end position="68"/>
    </location>
</feature>
<organism evidence="2 3">
    <name type="scientific">Shewanella intestini</name>
    <dbReference type="NCBI Taxonomy" id="2017544"/>
    <lineage>
        <taxon>Bacteria</taxon>
        <taxon>Pseudomonadati</taxon>
        <taxon>Pseudomonadota</taxon>
        <taxon>Gammaproteobacteria</taxon>
        <taxon>Alteromonadales</taxon>
        <taxon>Shewanellaceae</taxon>
        <taxon>Shewanella</taxon>
    </lineage>
</organism>
<feature type="transmembrane region" description="Helical" evidence="1">
    <location>
        <begin position="124"/>
        <end position="144"/>
    </location>
</feature>
<feature type="transmembrane region" description="Helical" evidence="1">
    <location>
        <begin position="150"/>
        <end position="170"/>
    </location>
</feature>
<proteinExistence type="predicted"/>
<keyword evidence="3" id="KW-1185">Reference proteome</keyword>
<feature type="transmembrane region" description="Helical" evidence="1">
    <location>
        <begin position="20"/>
        <end position="40"/>
    </location>
</feature>
<evidence type="ECO:0000256" key="1">
    <source>
        <dbReference type="SAM" id="Phobius"/>
    </source>
</evidence>
<sequence>MLPASLLALYPFLVYFGIQQQQTSGLLLILGGAFVARLIFAPDNKPLKIMTYITSTLGLCLVLVSHFASQKAWLLFYPVVINISLSLLFLSSVLVNQPIITAIAKWREPDLPETGIIYTRKLTYVWAVFCAINAVIAAITTTLSMDIWTLYNGLISYVLIGSFMALEWVYRQRVMRRDN</sequence>
<feature type="transmembrane region" description="Helical" evidence="1">
    <location>
        <begin position="74"/>
        <end position="95"/>
    </location>
</feature>